<dbReference type="AlphaFoldDB" id="A0A7W5Z0Y8"/>
<dbReference type="EMBL" id="JACICC010000001">
    <property type="protein sequence ID" value="MBB3808045.1"/>
    <property type="molecule type" value="Genomic_DNA"/>
</dbReference>
<protein>
    <submittedName>
        <fullName evidence="2">Putative Zn-finger protein</fullName>
    </submittedName>
</protein>
<dbReference type="Gene3D" id="2.60.260.40">
    <property type="entry name" value="q5lls5 like domains"/>
    <property type="match status" value="1"/>
</dbReference>
<evidence type="ECO:0000259" key="1">
    <source>
        <dbReference type="Pfam" id="PF10276"/>
    </source>
</evidence>
<proteinExistence type="predicted"/>
<feature type="domain" description="Zinc finger CHCC-type" evidence="1">
    <location>
        <begin position="85"/>
        <end position="120"/>
    </location>
</feature>
<dbReference type="Proteomes" id="UP000537592">
    <property type="component" value="Unassembled WGS sequence"/>
</dbReference>
<gene>
    <name evidence="2" type="ORF">FHS81_000099</name>
</gene>
<sequence>MAKRHTAVGGESTNDYGACAVVRERPVSRPIPAVTQQQKRITAPAATPGGAMAERIPAKDTQMAASIIPHFHNTPGVRVVHVGSREFMCIGALPPFDHPHIYIDMGHDSEVVCSYCSTLYRFDPALAEGTAKPVECVWHDQPAEAPASAA</sequence>
<reference evidence="2 3" key="1">
    <citation type="submission" date="2020-08" db="EMBL/GenBank/DDBJ databases">
        <title>Genomic Encyclopedia of Type Strains, Phase IV (KMG-IV): sequencing the most valuable type-strain genomes for metagenomic binning, comparative biology and taxonomic classification.</title>
        <authorList>
            <person name="Goeker M."/>
        </authorList>
    </citation>
    <scope>NUCLEOTIDE SEQUENCE [LARGE SCALE GENOMIC DNA]</scope>
    <source>
        <strain evidence="2 3">DSM 28760</strain>
    </source>
</reference>
<dbReference type="InterPro" id="IPR019401">
    <property type="entry name" value="Znf_CHCC"/>
</dbReference>
<comment type="caution">
    <text evidence="2">The sequence shown here is derived from an EMBL/GenBank/DDBJ whole genome shotgun (WGS) entry which is preliminary data.</text>
</comment>
<name>A0A7W5Z0Y8_9HYPH</name>
<dbReference type="Pfam" id="PF10276">
    <property type="entry name" value="zf-CHCC"/>
    <property type="match status" value="1"/>
</dbReference>
<evidence type="ECO:0000313" key="3">
    <source>
        <dbReference type="Proteomes" id="UP000537592"/>
    </source>
</evidence>
<evidence type="ECO:0000313" key="2">
    <source>
        <dbReference type="EMBL" id="MBB3808045.1"/>
    </source>
</evidence>
<organism evidence="2 3">
    <name type="scientific">Pseudochelatococcus contaminans</name>
    <dbReference type="NCBI Taxonomy" id="1538103"/>
    <lineage>
        <taxon>Bacteria</taxon>
        <taxon>Pseudomonadati</taxon>
        <taxon>Pseudomonadota</taxon>
        <taxon>Alphaproteobacteria</taxon>
        <taxon>Hyphomicrobiales</taxon>
        <taxon>Chelatococcaceae</taxon>
        <taxon>Pseudochelatococcus</taxon>
    </lineage>
</organism>
<keyword evidence="3" id="KW-1185">Reference proteome</keyword>
<accession>A0A7W5Z0Y8</accession>